<comment type="caution">
    <text evidence="2">The sequence shown here is derived from an EMBL/GenBank/DDBJ whole genome shotgun (WGS) entry which is preliminary data.</text>
</comment>
<dbReference type="InterPro" id="IPR011008">
    <property type="entry name" value="Dimeric_a/b-barrel"/>
</dbReference>
<dbReference type="InterPro" id="IPR025563">
    <property type="entry name" value="DUF4286"/>
</dbReference>
<dbReference type="EMBL" id="PDCP01000002">
    <property type="protein sequence ID" value="PEG42689.1"/>
    <property type="molecule type" value="Genomic_DNA"/>
</dbReference>
<keyword evidence="3" id="KW-1185">Reference proteome</keyword>
<accession>A0A2A7NFR0</accession>
<organism evidence="2 3">
    <name type="scientific">Mycolicibacterium agri</name>
    <name type="common">Mycobacterium agri</name>
    <dbReference type="NCBI Taxonomy" id="36811"/>
    <lineage>
        <taxon>Bacteria</taxon>
        <taxon>Bacillati</taxon>
        <taxon>Actinomycetota</taxon>
        <taxon>Actinomycetes</taxon>
        <taxon>Mycobacteriales</taxon>
        <taxon>Mycobacteriaceae</taxon>
        <taxon>Mycolicibacterium</taxon>
    </lineage>
</organism>
<evidence type="ECO:0008006" key="5">
    <source>
        <dbReference type="Google" id="ProtNLM"/>
    </source>
</evidence>
<dbReference type="SUPFAM" id="SSF54909">
    <property type="entry name" value="Dimeric alpha+beta barrel"/>
    <property type="match status" value="1"/>
</dbReference>
<proteinExistence type="predicted"/>
<dbReference type="OrthoDB" id="3481501at2"/>
<evidence type="ECO:0000313" key="4">
    <source>
        <dbReference type="Proteomes" id="UP000465302"/>
    </source>
</evidence>
<reference evidence="1 4" key="2">
    <citation type="journal article" date="2019" name="Emerg. Microbes Infect.">
        <title>Comprehensive subspecies identification of 175 nontuberculous mycobacteria species based on 7547 genomic profiles.</title>
        <authorList>
            <person name="Matsumoto Y."/>
            <person name="Kinjo T."/>
            <person name="Motooka D."/>
            <person name="Nabeya D."/>
            <person name="Jung N."/>
            <person name="Uechi K."/>
            <person name="Horii T."/>
            <person name="Iida T."/>
            <person name="Fujita J."/>
            <person name="Nakamura S."/>
        </authorList>
    </citation>
    <scope>NUCLEOTIDE SEQUENCE [LARGE SCALE GENOMIC DNA]</scope>
    <source>
        <strain evidence="1 4">JCM 6377</strain>
    </source>
</reference>
<protein>
    <recommendedName>
        <fullName evidence="5">DUF4286 domain-containing protein</fullName>
    </recommendedName>
</protein>
<dbReference type="Proteomes" id="UP000465302">
    <property type="component" value="Unassembled WGS sequence"/>
</dbReference>
<evidence type="ECO:0000313" key="2">
    <source>
        <dbReference type="EMBL" id="PEG42689.1"/>
    </source>
</evidence>
<dbReference type="AlphaFoldDB" id="A0A2A7NFR0"/>
<sequence length="112" mass="13028">MSTGRGSGLLFVMIDIEPEFEDEFNRWYEEEHLPERLACDGFLNGRRFQALEGGPKYLATYELENPEVLDGPAYQRLLPPTEWTRKISAHFTDHLRNVYREITPAPMKKPDA</sequence>
<gene>
    <name evidence="2" type="ORF">CQY20_01445</name>
    <name evidence="1" type="ORF">MAGR_41080</name>
</gene>
<name>A0A2A7NFR0_MYCAG</name>
<evidence type="ECO:0000313" key="3">
    <source>
        <dbReference type="Proteomes" id="UP000220914"/>
    </source>
</evidence>
<reference evidence="2 3" key="1">
    <citation type="submission" date="2017-10" db="EMBL/GenBank/DDBJ databases">
        <title>The new phylogeny of genus Mycobacterium.</title>
        <authorList>
            <person name="Tortoli E."/>
            <person name="Trovato A."/>
            <person name="Cirillo D.M."/>
        </authorList>
    </citation>
    <scope>NUCLEOTIDE SEQUENCE [LARGE SCALE GENOMIC DNA]</scope>
    <source>
        <strain evidence="2 3">CCUG37673</strain>
    </source>
</reference>
<evidence type="ECO:0000313" key="1">
    <source>
        <dbReference type="EMBL" id="GFG52667.1"/>
    </source>
</evidence>
<dbReference type="RefSeq" id="WP_097937875.1">
    <property type="nucleotide sequence ID" value="NZ_BLKS01000001.1"/>
</dbReference>
<dbReference type="Pfam" id="PF14114">
    <property type="entry name" value="DUF4286"/>
    <property type="match status" value="1"/>
</dbReference>
<dbReference type="EMBL" id="BLKS01000001">
    <property type="protein sequence ID" value="GFG52667.1"/>
    <property type="molecule type" value="Genomic_DNA"/>
</dbReference>
<dbReference type="Proteomes" id="UP000220914">
    <property type="component" value="Unassembled WGS sequence"/>
</dbReference>
<reference evidence="1" key="3">
    <citation type="submission" date="2020-02" db="EMBL/GenBank/DDBJ databases">
        <authorList>
            <person name="Matsumoto Y."/>
            <person name="Motooka D."/>
            <person name="Nakamura S."/>
        </authorList>
    </citation>
    <scope>NUCLEOTIDE SEQUENCE</scope>
    <source>
        <strain evidence="1">JCM 6377</strain>
    </source>
</reference>